<proteinExistence type="predicted"/>
<evidence type="ECO:0000313" key="1">
    <source>
        <dbReference type="EMBL" id="MQT46185.1"/>
    </source>
</evidence>
<organism evidence="1 3">
    <name type="scientific">Pseudomonas helleri</name>
    <dbReference type="NCBI Taxonomy" id="1608996"/>
    <lineage>
        <taxon>Bacteria</taxon>
        <taxon>Pseudomonadati</taxon>
        <taxon>Pseudomonadota</taxon>
        <taxon>Gammaproteobacteria</taxon>
        <taxon>Pseudomonadales</taxon>
        <taxon>Pseudomonadaceae</taxon>
        <taxon>Pseudomonas</taxon>
    </lineage>
</organism>
<comment type="caution">
    <text evidence="1">The sequence shown here is derived from an EMBL/GenBank/DDBJ whole genome shotgun (WGS) entry which is preliminary data.</text>
</comment>
<dbReference type="EMBL" id="WIWI01000005">
    <property type="protein sequence ID" value="MQT88119.1"/>
    <property type="molecule type" value="Genomic_DNA"/>
</dbReference>
<evidence type="ECO:0000313" key="2">
    <source>
        <dbReference type="EMBL" id="MQT88119.1"/>
    </source>
</evidence>
<protein>
    <recommendedName>
        <fullName evidence="5">Na+/H+ antiporter</fullName>
    </recommendedName>
</protein>
<accession>A0A7X2BHE0</accession>
<name>A0A7X2BHE0_9PSED</name>
<evidence type="ECO:0008006" key="5">
    <source>
        <dbReference type="Google" id="ProtNLM"/>
    </source>
</evidence>
<sequence>MQTAHTVLILLILVGISKLVARVIPIPLPLVQIAAGLLWPALPLGFHVESAPKSSDGLQTSFGGLLGASTRPAVKMMSRL</sequence>
<dbReference type="EMBL" id="WIWJ01000007">
    <property type="protein sequence ID" value="MQT46185.1"/>
    <property type="molecule type" value="Genomic_DNA"/>
</dbReference>
<dbReference type="Proteomes" id="UP000489190">
    <property type="component" value="Unassembled WGS sequence"/>
</dbReference>
<evidence type="ECO:0000313" key="4">
    <source>
        <dbReference type="Proteomes" id="UP000489190"/>
    </source>
</evidence>
<evidence type="ECO:0000313" key="3">
    <source>
        <dbReference type="Proteomes" id="UP000441404"/>
    </source>
</evidence>
<dbReference type="AlphaFoldDB" id="A0A7X2BHE0"/>
<dbReference type="Proteomes" id="UP000441404">
    <property type="component" value="Unassembled WGS sequence"/>
</dbReference>
<gene>
    <name evidence="2" type="ORF">GHO39_02960</name>
    <name evidence="1" type="ORF">GHO40_05490</name>
</gene>
<reference evidence="3 4" key="1">
    <citation type="submission" date="2019-10" db="EMBL/GenBank/DDBJ databases">
        <title>Evaluation of single-gene subtyping targets for Pseudomonas.</title>
        <authorList>
            <person name="Reichler S.J."/>
            <person name="Orsi R.H."/>
            <person name="Wiedmann M."/>
            <person name="Martin N.H."/>
            <person name="Murphy S.I."/>
        </authorList>
    </citation>
    <scope>NUCLEOTIDE SEQUENCE [LARGE SCALE GENOMIC DNA]</scope>
    <source>
        <strain evidence="2 4">FSL R10-3254</strain>
        <strain evidence="1 3">FSL R10-3257</strain>
    </source>
</reference>